<dbReference type="PRINTS" id="PR00032">
    <property type="entry name" value="HTHARAC"/>
</dbReference>
<dbReference type="PANTHER" id="PTHR46796">
    <property type="entry name" value="HTH-TYPE TRANSCRIPTIONAL ACTIVATOR RHAS-RELATED"/>
    <property type="match status" value="1"/>
</dbReference>
<dbReference type="InterPro" id="IPR037923">
    <property type="entry name" value="HTH-like"/>
</dbReference>
<evidence type="ECO:0000256" key="3">
    <source>
        <dbReference type="ARBA" id="ARBA00023163"/>
    </source>
</evidence>
<dbReference type="EMBL" id="AP024702">
    <property type="protein sequence ID" value="BCX48213.1"/>
    <property type="molecule type" value="Genomic_DNA"/>
</dbReference>
<keyword evidence="3" id="KW-0804">Transcription</keyword>
<evidence type="ECO:0000256" key="2">
    <source>
        <dbReference type="ARBA" id="ARBA00023125"/>
    </source>
</evidence>
<dbReference type="Gene3D" id="1.10.10.60">
    <property type="entry name" value="Homeodomain-like"/>
    <property type="match status" value="2"/>
</dbReference>
<accession>A0ABM7RA51</accession>
<reference evidence="5 6" key="1">
    <citation type="submission" date="2021-06" db="EMBL/GenBank/DDBJ databases">
        <title>Complete genome of Haloferula helveola possessing various polysaccharide degrading enzymes.</title>
        <authorList>
            <person name="Takami H."/>
            <person name="Huang C."/>
            <person name="Hamasaki K."/>
        </authorList>
    </citation>
    <scope>NUCLEOTIDE SEQUENCE [LARGE SCALE GENOMIC DNA]</scope>
    <source>
        <strain evidence="5 6">CN-1</strain>
    </source>
</reference>
<dbReference type="InterPro" id="IPR009057">
    <property type="entry name" value="Homeodomain-like_sf"/>
</dbReference>
<dbReference type="RefSeq" id="WP_353415588.1">
    <property type="nucleotide sequence ID" value="NZ_BAABRH010000002.1"/>
</dbReference>
<evidence type="ECO:0000313" key="6">
    <source>
        <dbReference type="Proteomes" id="UP001374893"/>
    </source>
</evidence>
<feature type="domain" description="HTH araC/xylS-type" evidence="4">
    <location>
        <begin position="177"/>
        <end position="266"/>
    </location>
</feature>
<keyword evidence="2" id="KW-0238">DNA-binding</keyword>
<dbReference type="InterPro" id="IPR018060">
    <property type="entry name" value="HTH_AraC"/>
</dbReference>
<gene>
    <name evidence="5" type="ORF">HAHE_21210</name>
</gene>
<protein>
    <recommendedName>
        <fullName evidence="4">HTH araC/xylS-type domain-containing protein</fullName>
    </recommendedName>
</protein>
<keyword evidence="1" id="KW-0805">Transcription regulation</keyword>
<name>A0ABM7RA51_9BACT</name>
<dbReference type="Pfam" id="PF12833">
    <property type="entry name" value="HTH_18"/>
    <property type="match status" value="1"/>
</dbReference>
<proteinExistence type="predicted"/>
<dbReference type="SUPFAM" id="SSF46689">
    <property type="entry name" value="Homeodomain-like"/>
    <property type="match status" value="1"/>
</dbReference>
<dbReference type="InterPro" id="IPR003313">
    <property type="entry name" value="AraC-bd"/>
</dbReference>
<keyword evidence="6" id="KW-1185">Reference proteome</keyword>
<sequence length="270" mass="30754">MESRWTRWTTQIRCGLGSLVEAGEVTHSGGGMARFRYLRRYALVLITRGSGIYEDEKGRQRSLSAGNWILVLPELGHSYRPLVPGGWDEVYVMFEGPVFEAWRSAGQFEADRLVGFVSNVKSVVSRLKREVIESTAPVVVRLCSFQTLLAEVLEGADDVWDSEVKGPPWFIDACRLLARPGASARQVAGDLGLPYDTFRRRFREHAGMPPHRYHRHQIVNRAERMLDQTDMKSADVAEALGFCDEPYFSRVFKEITGRSPREYRQRQELG</sequence>
<dbReference type="InterPro" id="IPR020449">
    <property type="entry name" value="Tscrpt_reg_AraC-type_HTH"/>
</dbReference>
<evidence type="ECO:0000259" key="4">
    <source>
        <dbReference type="PROSITE" id="PS01124"/>
    </source>
</evidence>
<dbReference type="PROSITE" id="PS01124">
    <property type="entry name" value="HTH_ARAC_FAMILY_2"/>
    <property type="match status" value="1"/>
</dbReference>
<dbReference type="Pfam" id="PF02311">
    <property type="entry name" value="AraC_binding"/>
    <property type="match status" value="1"/>
</dbReference>
<evidence type="ECO:0000256" key="1">
    <source>
        <dbReference type="ARBA" id="ARBA00023015"/>
    </source>
</evidence>
<dbReference type="SMART" id="SM00342">
    <property type="entry name" value="HTH_ARAC"/>
    <property type="match status" value="1"/>
</dbReference>
<dbReference type="SUPFAM" id="SSF51215">
    <property type="entry name" value="Regulatory protein AraC"/>
    <property type="match status" value="1"/>
</dbReference>
<organism evidence="5 6">
    <name type="scientific">Haloferula helveola</name>
    <dbReference type="NCBI Taxonomy" id="490095"/>
    <lineage>
        <taxon>Bacteria</taxon>
        <taxon>Pseudomonadati</taxon>
        <taxon>Verrucomicrobiota</taxon>
        <taxon>Verrucomicrobiia</taxon>
        <taxon>Verrucomicrobiales</taxon>
        <taxon>Verrucomicrobiaceae</taxon>
        <taxon>Haloferula</taxon>
    </lineage>
</organism>
<dbReference type="Proteomes" id="UP001374893">
    <property type="component" value="Chromosome"/>
</dbReference>
<dbReference type="InterPro" id="IPR050204">
    <property type="entry name" value="AraC_XylS_family_regulators"/>
</dbReference>
<evidence type="ECO:0000313" key="5">
    <source>
        <dbReference type="EMBL" id="BCX48213.1"/>
    </source>
</evidence>